<dbReference type="Pfam" id="PF12762">
    <property type="entry name" value="DDE_Tnp_IS1595"/>
    <property type="match status" value="1"/>
</dbReference>
<accession>A0A3D8KYR0</accession>
<keyword evidence="3" id="KW-1185">Reference proteome</keyword>
<comment type="caution">
    <text evidence="2">The sequence shown here is derived from an EMBL/GenBank/DDBJ whole genome shotgun (WGS) entry which is preliminary data.</text>
</comment>
<name>A0A3D8KYR0_9BACT</name>
<sequence length="338" mass="39167">MAKSKVDILKEIQKLDSRELKQLSKNIIEILAKASEKHNQVAEQLNEGVERGCPACGSVSIVRYGYLQNRTRFQCKDCKKTFTDLTGTAISYIKKKHLWEQYITLMVEGNSLREIASKMDISLKTAFDWRHKILTAFEELSKTKFNGIVEVDDVWFLKSEKGRKGLTKPRKRGGTNRRGDNNDQAKVLFSVDRSKNIDLTVACMGRLKRKDLDRILRNKVSADTNIICSDKHPSIKSFAKTHGFMHYRIHASKKQYSVGKIYHVNNLNNLAKRFKDYIKKFNGVATKYLQSYLNLFRFMELFKKQKGMVSEFYHASLSDKLSLGRYYNIEGRYQTMIS</sequence>
<dbReference type="PANTHER" id="PTHR33293">
    <property type="entry name" value="INSERTION ELEMENT IS1 1 PROTEIN INSB-RELATED"/>
    <property type="match status" value="1"/>
</dbReference>
<dbReference type="InterPro" id="IPR051354">
    <property type="entry name" value="Transposase_27_IS1"/>
</dbReference>
<dbReference type="SMART" id="SM01126">
    <property type="entry name" value="DDE_Tnp_IS1595"/>
    <property type="match status" value="1"/>
</dbReference>
<dbReference type="OrthoDB" id="9802985at2"/>
<dbReference type="InterPro" id="IPR024445">
    <property type="entry name" value="Tnp_ISXO2-like"/>
</dbReference>
<dbReference type="EMBL" id="QRGR01000069">
    <property type="protein sequence ID" value="RDV10253.1"/>
    <property type="molecule type" value="Genomic_DNA"/>
</dbReference>
<evidence type="ECO:0000259" key="1">
    <source>
        <dbReference type="SMART" id="SM01126"/>
    </source>
</evidence>
<evidence type="ECO:0000313" key="2">
    <source>
        <dbReference type="EMBL" id="RDV10253.1"/>
    </source>
</evidence>
<dbReference type="NCBIfam" id="NF033547">
    <property type="entry name" value="transpos_IS1595"/>
    <property type="match status" value="1"/>
</dbReference>
<dbReference type="AlphaFoldDB" id="A0A3D8KYR0"/>
<protein>
    <submittedName>
        <fullName evidence="2">IS1595 family transposase</fullName>
    </submittedName>
</protein>
<gene>
    <name evidence="2" type="ORF">DXT99_26640</name>
</gene>
<proteinExistence type="predicted"/>
<evidence type="ECO:0000313" key="3">
    <source>
        <dbReference type="Proteomes" id="UP000256708"/>
    </source>
</evidence>
<dbReference type="Proteomes" id="UP000256708">
    <property type="component" value="Unassembled WGS sequence"/>
</dbReference>
<dbReference type="RefSeq" id="WP_115568635.1">
    <property type="nucleotide sequence ID" value="NZ_QRGR01000069.1"/>
</dbReference>
<organism evidence="2 3">
    <name type="scientific">Pontibacter diazotrophicus</name>
    <dbReference type="NCBI Taxonomy" id="1400979"/>
    <lineage>
        <taxon>Bacteria</taxon>
        <taxon>Pseudomonadati</taxon>
        <taxon>Bacteroidota</taxon>
        <taxon>Cytophagia</taxon>
        <taxon>Cytophagales</taxon>
        <taxon>Hymenobacteraceae</taxon>
        <taxon>Pontibacter</taxon>
    </lineage>
</organism>
<dbReference type="PANTHER" id="PTHR33293:SF1">
    <property type="entry name" value="INSERTION ELEMENT IS1 1 PROTEIN INSB-RELATED"/>
    <property type="match status" value="1"/>
</dbReference>
<reference evidence="3" key="1">
    <citation type="submission" date="2018-08" db="EMBL/GenBank/DDBJ databases">
        <authorList>
            <person name="Liu Z.-W."/>
            <person name="Du Z.-J."/>
        </authorList>
    </citation>
    <scope>NUCLEOTIDE SEQUENCE [LARGE SCALE GENOMIC DNA]</scope>
    <source>
        <strain evidence="3">H4X</strain>
    </source>
</reference>
<feature type="domain" description="ISXO2-like transposase" evidence="1">
    <location>
        <begin position="144"/>
        <end position="301"/>
    </location>
</feature>